<reference evidence="1 2" key="1">
    <citation type="submission" date="2023-11" db="EMBL/GenBank/DDBJ databases">
        <authorList>
            <person name="Panchal A.K."/>
            <person name="Meaney J.S."/>
            <person name="Karas B.J."/>
            <person name="diCenzo G.C."/>
        </authorList>
    </citation>
    <scope>NUCLEOTIDE SEQUENCE [LARGE SCALE GENOMIC DNA]</scope>
    <source>
        <strain evidence="1 2">NZP2235</strain>
        <plasmid evidence="1 2">pMhuNZP2235a</plasmid>
    </source>
</reference>
<evidence type="ECO:0000313" key="1">
    <source>
        <dbReference type="EMBL" id="WQC02713.1"/>
    </source>
</evidence>
<evidence type="ECO:0000313" key="2">
    <source>
        <dbReference type="Proteomes" id="UP001322481"/>
    </source>
</evidence>
<accession>A0ABZ0VYX0</accession>
<sequence length="56" mass="6005">MKNDPRPAKALRLVRATVEEYLPGVLPSKEAVNAIYGPGLVDEAEAIAAAIRAIKF</sequence>
<name>A0ABZ0VYX0_9HYPH</name>
<dbReference type="RefSeq" id="WP_322419478.1">
    <property type="nucleotide sequence ID" value="NZ_CP139859.1"/>
</dbReference>
<dbReference type="Proteomes" id="UP001322481">
    <property type="component" value="Plasmid pMhuNZP2235a"/>
</dbReference>
<keyword evidence="1" id="KW-0614">Plasmid</keyword>
<gene>
    <name evidence="1" type="ORF">U0R22_006967</name>
</gene>
<dbReference type="EMBL" id="CP139859">
    <property type="protein sequence ID" value="WQC02713.1"/>
    <property type="molecule type" value="Genomic_DNA"/>
</dbReference>
<protein>
    <submittedName>
        <fullName evidence="1">Uncharacterized protein</fullName>
    </submittedName>
</protein>
<geneLocation type="plasmid" evidence="1 2">
    <name>pMhuNZP2235a</name>
</geneLocation>
<organism evidence="1 2">
    <name type="scientific">Mesorhizobium huakuii</name>
    <dbReference type="NCBI Taxonomy" id="28104"/>
    <lineage>
        <taxon>Bacteria</taxon>
        <taxon>Pseudomonadati</taxon>
        <taxon>Pseudomonadota</taxon>
        <taxon>Alphaproteobacteria</taxon>
        <taxon>Hyphomicrobiales</taxon>
        <taxon>Phyllobacteriaceae</taxon>
        <taxon>Mesorhizobium</taxon>
    </lineage>
</organism>
<proteinExistence type="predicted"/>
<keyword evidence="2" id="KW-1185">Reference proteome</keyword>